<protein>
    <recommendedName>
        <fullName evidence="9">Magnesium transporter</fullName>
    </recommendedName>
</protein>
<evidence type="ECO:0000256" key="4">
    <source>
        <dbReference type="ARBA" id="ARBA00022989"/>
    </source>
</evidence>
<dbReference type="RefSeq" id="XP_069230059.1">
    <property type="nucleotide sequence ID" value="XM_069372676.1"/>
</dbReference>
<organism evidence="7 8">
    <name type="scientific">Cladosporium halotolerans</name>
    <dbReference type="NCBI Taxonomy" id="1052096"/>
    <lineage>
        <taxon>Eukaryota</taxon>
        <taxon>Fungi</taxon>
        <taxon>Dikarya</taxon>
        <taxon>Ascomycota</taxon>
        <taxon>Pezizomycotina</taxon>
        <taxon>Dothideomycetes</taxon>
        <taxon>Dothideomycetidae</taxon>
        <taxon>Cladosporiales</taxon>
        <taxon>Cladosporiaceae</taxon>
        <taxon>Cladosporium</taxon>
    </lineage>
</organism>
<dbReference type="Proteomes" id="UP000803884">
    <property type="component" value="Unassembled WGS sequence"/>
</dbReference>
<dbReference type="InterPro" id="IPR018937">
    <property type="entry name" value="MMgT"/>
</dbReference>
<keyword evidence="5 6" id="KW-0472">Membrane</keyword>
<evidence type="ECO:0000256" key="1">
    <source>
        <dbReference type="ARBA" id="ARBA00004127"/>
    </source>
</evidence>
<keyword evidence="4 6" id="KW-1133">Transmembrane helix</keyword>
<name>A0AB34KUW7_9PEZI</name>
<reference evidence="7 8" key="1">
    <citation type="journal article" date="2020" name="Microbiol. Resour. Announc.">
        <title>Draft Genome Sequence of a Cladosporium Species Isolated from the Mesophotic Ascidian Didemnum maculosum.</title>
        <authorList>
            <person name="Gioti A."/>
            <person name="Siaperas R."/>
            <person name="Nikolaivits E."/>
            <person name="Le Goff G."/>
            <person name="Ouazzani J."/>
            <person name="Kotoulas G."/>
            <person name="Topakas E."/>
        </authorList>
    </citation>
    <scope>NUCLEOTIDE SEQUENCE [LARGE SCALE GENOMIC DNA]</scope>
    <source>
        <strain evidence="7 8">TM138-S3</strain>
    </source>
</reference>
<dbReference type="GeneID" id="96005514"/>
<sequence length="140" mass="14996">MAFAASLLNIVGIVFLAHAVYSAYEHSLLASASQSPSLRLPNESDPKLSLPIDIALETLFSVLLLCVGVVLSSPDLKPIQWSKWAGNLERSKEARIVDEAGVAAGNPYAQLEERPGFWDPRGAKKAFGLWVTEGSKSGSS</sequence>
<accession>A0AB34KUW7</accession>
<dbReference type="GO" id="GO:0034975">
    <property type="term" value="P:protein folding in endoplasmic reticulum"/>
    <property type="evidence" value="ECO:0007669"/>
    <property type="project" value="TreeGrafter"/>
</dbReference>
<evidence type="ECO:0000256" key="2">
    <source>
        <dbReference type="ARBA" id="ARBA00006109"/>
    </source>
</evidence>
<feature type="transmembrane region" description="Helical" evidence="6">
    <location>
        <begin position="48"/>
        <end position="71"/>
    </location>
</feature>
<dbReference type="PANTHER" id="PTHR28144">
    <property type="entry name" value="ER MEMBRANE PROTEIN COMPLEX SUBUNIT 5"/>
    <property type="match status" value="1"/>
</dbReference>
<dbReference type="AlphaFoldDB" id="A0AB34KUW7"/>
<evidence type="ECO:0000313" key="7">
    <source>
        <dbReference type="EMBL" id="KAL1586954.1"/>
    </source>
</evidence>
<dbReference type="EMBL" id="JAAQHG020000012">
    <property type="protein sequence ID" value="KAL1586954.1"/>
    <property type="molecule type" value="Genomic_DNA"/>
</dbReference>
<dbReference type="PANTHER" id="PTHR28144:SF1">
    <property type="entry name" value="ER MEMBRANE PROTEIN COMPLEX SUBUNIT 5"/>
    <property type="match status" value="1"/>
</dbReference>
<dbReference type="InterPro" id="IPR053279">
    <property type="entry name" value="EMC_subunit"/>
</dbReference>
<dbReference type="Pfam" id="PF10270">
    <property type="entry name" value="MMgT"/>
    <property type="match status" value="1"/>
</dbReference>
<evidence type="ECO:0008006" key="9">
    <source>
        <dbReference type="Google" id="ProtNLM"/>
    </source>
</evidence>
<keyword evidence="3 6" id="KW-0812">Transmembrane</keyword>
<evidence type="ECO:0000313" key="8">
    <source>
        <dbReference type="Proteomes" id="UP000803884"/>
    </source>
</evidence>
<evidence type="ECO:0000256" key="3">
    <source>
        <dbReference type="ARBA" id="ARBA00022692"/>
    </source>
</evidence>
<evidence type="ECO:0000256" key="6">
    <source>
        <dbReference type="SAM" id="Phobius"/>
    </source>
</evidence>
<evidence type="ECO:0000256" key="5">
    <source>
        <dbReference type="ARBA" id="ARBA00023136"/>
    </source>
</evidence>
<proteinExistence type="inferred from homology"/>
<comment type="caution">
    <text evidence="7">The sequence shown here is derived from an EMBL/GenBank/DDBJ whole genome shotgun (WGS) entry which is preliminary data.</text>
</comment>
<dbReference type="GO" id="GO:0072546">
    <property type="term" value="C:EMC complex"/>
    <property type="evidence" value="ECO:0007669"/>
    <property type="project" value="TreeGrafter"/>
</dbReference>
<keyword evidence="8" id="KW-1185">Reference proteome</keyword>
<comment type="similarity">
    <text evidence="2">Belongs to the membrane magnesium transporter (TC 1.A.67) family.</text>
</comment>
<comment type="subcellular location">
    <subcellularLocation>
        <location evidence="1">Endomembrane system</location>
        <topology evidence="1">Multi-pass membrane protein</topology>
    </subcellularLocation>
</comment>
<gene>
    <name evidence="7" type="ORF">WHR41_04070</name>
</gene>